<evidence type="ECO:0008006" key="6">
    <source>
        <dbReference type="Google" id="ProtNLM"/>
    </source>
</evidence>
<evidence type="ECO:0000259" key="2">
    <source>
        <dbReference type="Pfam" id="PF10373"/>
    </source>
</evidence>
<feature type="domain" description="DNA/RNA-binding" evidence="2">
    <location>
        <begin position="241"/>
        <end position="479"/>
    </location>
</feature>
<dbReference type="Gene3D" id="1.25.40.10">
    <property type="entry name" value="Tetratricopeptide repeat domain"/>
    <property type="match status" value="1"/>
</dbReference>
<dbReference type="Proteomes" id="UP001219933">
    <property type="component" value="Chromosome 2"/>
</dbReference>
<organism evidence="4 5">
    <name type="scientific">Malassezia cuniculi</name>
    <dbReference type="NCBI Taxonomy" id="948313"/>
    <lineage>
        <taxon>Eukaryota</taxon>
        <taxon>Fungi</taxon>
        <taxon>Dikarya</taxon>
        <taxon>Basidiomycota</taxon>
        <taxon>Ustilaginomycotina</taxon>
        <taxon>Malasseziomycetes</taxon>
        <taxon>Malasseziales</taxon>
        <taxon>Malasseziaceae</taxon>
        <taxon>Malassezia</taxon>
    </lineage>
</organism>
<name>A0AAF0J5K6_9BASI</name>
<feature type="region of interest" description="Disordered" evidence="1">
    <location>
        <begin position="688"/>
        <end position="719"/>
    </location>
</feature>
<dbReference type="InterPro" id="IPR045153">
    <property type="entry name" value="Est1/Ebs1-like"/>
</dbReference>
<dbReference type="EMBL" id="CP119878">
    <property type="protein sequence ID" value="WFD34170.1"/>
    <property type="molecule type" value="Genomic_DNA"/>
</dbReference>
<gene>
    <name evidence="4" type="ORF">MCUN1_001007</name>
</gene>
<evidence type="ECO:0000313" key="5">
    <source>
        <dbReference type="Proteomes" id="UP001219933"/>
    </source>
</evidence>
<dbReference type="Pfam" id="PF10374">
    <property type="entry name" value="EST1"/>
    <property type="match status" value="1"/>
</dbReference>
<feature type="compositionally biased region" description="Polar residues" evidence="1">
    <location>
        <begin position="755"/>
        <end position="764"/>
    </location>
</feature>
<dbReference type="AlphaFoldDB" id="A0AAF0J5K6"/>
<evidence type="ECO:0000259" key="3">
    <source>
        <dbReference type="Pfam" id="PF10374"/>
    </source>
</evidence>
<proteinExistence type="predicted"/>
<evidence type="ECO:0000256" key="1">
    <source>
        <dbReference type="SAM" id="MobiDB-lite"/>
    </source>
</evidence>
<dbReference type="InterPro" id="IPR018834">
    <property type="entry name" value="DNA/RNA-bd_Est1-type"/>
</dbReference>
<dbReference type="InterPro" id="IPR019458">
    <property type="entry name" value="Est1-like_N"/>
</dbReference>
<accession>A0AAF0J5K6</accession>
<reference evidence="4" key="1">
    <citation type="submission" date="2023-03" db="EMBL/GenBank/DDBJ databases">
        <title>Mating type loci evolution in Malassezia.</title>
        <authorList>
            <person name="Coelho M.A."/>
        </authorList>
    </citation>
    <scope>NUCLEOTIDE SEQUENCE</scope>
    <source>
        <strain evidence="4">CBS 11721</strain>
    </source>
</reference>
<dbReference type="InterPro" id="IPR011990">
    <property type="entry name" value="TPR-like_helical_dom_sf"/>
</dbReference>
<dbReference type="PANTHER" id="PTHR15696:SF36">
    <property type="entry name" value="NONSENSE-MEDIATED MRNA DECAY FACTOR"/>
    <property type="match status" value="1"/>
</dbReference>
<keyword evidence="5" id="KW-1185">Reference proteome</keyword>
<feature type="compositionally biased region" description="Low complexity" evidence="1">
    <location>
        <begin position="690"/>
        <end position="708"/>
    </location>
</feature>
<protein>
    <recommendedName>
        <fullName evidence="6">Protein SMG7</fullName>
    </recommendedName>
</protein>
<dbReference type="SUPFAM" id="SSF48452">
    <property type="entry name" value="TPR-like"/>
    <property type="match status" value="1"/>
</dbReference>
<feature type="domain" description="Telomerase activating protein Est1-like N-terminal" evidence="3">
    <location>
        <begin position="72"/>
        <end position="216"/>
    </location>
</feature>
<sequence length="811" mass="89197">MEGDSSASPSRASQLRNNVRTQKRELEHAINSVTGPKPAPLDSAVRHARTALRDTLMSFLLTCTFDKYTPTAETLLWTDTTYSQISIFRSVLARVESEEDEKKRTHIYRHVLRDLRRFLDKEYHFWTHLAGKLVRLYAIDEARDVLAEVGITVGAGGHGHSHRDASDTSHDRDGILPSMEERVALVTDSANRDRVTLLIARTLICCGDIVRYKEQYASPPVLQGKGTSEVPLSTPNYEAPAAYYHASAKLYPASGSPENQLAVLATYRSDKFGALFHYMGAFLAPMPFDNARFNFRRIISQELPKWQRSEVRNAILGEWKHAALASAAGAPTHVPMRRLSVSGAEWLTLLVDLHALLACNSELDCAAALDNALRDTVLVLAEDSLRAVDFVRAVVVAIRAESMPRNGEPLGDAAEPALAIGTLSLKLSARVPTLARLMRIGHFLGLVTALAAVCRHTIAAKKPLRTLASLRLALKWVRHEMSHVHSSAQATAQLAATTAVGDVSAAAADPDARFAAIVHDLPGRFTAFWSAYDALVDALTHAYPAVPHVHTKLPEDQLLVPLGVASSGHAADSDDARIGDLLADADAVRLSPLSPLAPTGEDDDPVDSAMRAFETLREEHPNNEHLQKEYLHSEQLQKELPHKNYLHSDYLQEERPHKEHAHKEHAHKEHKANASDLLKHVLSGNPKAVPLAAAGSPASAPAPLSHAPHTPRMPYNHHLQPYHLQPHHVQPNQILPGQLQPGQLVKPDQLQRLTQYAQQAQHQPNPGWPSPWAPQGSQWPEAWPNQPSVLFGAGSHSSIWSNSHDPWPHPS</sequence>
<feature type="region of interest" description="Disordered" evidence="1">
    <location>
        <begin position="755"/>
        <end position="790"/>
    </location>
</feature>
<dbReference type="Pfam" id="PF10373">
    <property type="entry name" value="EST1_DNA_bind"/>
    <property type="match status" value="1"/>
</dbReference>
<evidence type="ECO:0000313" key="4">
    <source>
        <dbReference type="EMBL" id="WFD34170.1"/>
    </source>
</evidence>
<dbReference type="PANTHER" id="PTHR15696">
    <property type="entry name" value="SMG-7 SUPPRESSOR WITH MORPHOLOGICAL EFFECT ON GENITALIA PROTEIN 7"/>
    <property type="match status" value="1"/>
</dbReference>